<comment type="caution">
    <text evidence="1">The sequence shown here is derived from an EMBL/GenBank/DDBJ whole genome shotgun (WGS) entry which is preliminary data.</text>
</comment>
<evidence type="ECO:0000313" key="1">
    <source>
        <dbReference type="EMBL" id="KAL3603655.1"/>
    </source>
</evidence>
<evidence type="ECO:0000313" key="2">
    <source>
        <dbReference type="Proteomes" id="UP000309997"/>
    </source>
</evidence>
<proteinExistence type="predicted"/>
<dbReference type="EMBL" id="RCHU02000002">
    <property type="protein sequence ID" value="KAL3603655.1"/>
    <property type="molecule type" value="Genomic_DNA"/>
</dbReference>
<protein>
    <submittedName>
        <fullName evidence="1">Uncharacterized protein</fullName>
    </submittedName>
</protein>
<organism evidence="1 2">
    <name type="scientific">Populus alba</name>
    <name type="common">White poplar</name>
    <dbReference type="NCBI Taxonomy" id="43335"/>
    <lineage>
        <taxon>Eukaryota</taxon>
        <taxon>Viridiplantae</taxon>
        <taxon>Streptophyta</taxon>
        <taxon>Embryophyta</taxon>
        <taxon>Tracheophyta</taxon>
        <taxon>Spermatophyta</taxon>
        <taxon>Magnoliopsida</taxon>
        <taxon>eudicotyledons</taxon>
        <taxon>Gunneridae</taxon>
        <taxon>Pentapetalae</taxon>
        <taxon>rosids</taxon>
        <taxon>fabids</taxon>
        <taxon>Malpighiales</taxon>
        <taxon>Salicaceae</taxon>
        <taxon>Saliceae</taxon>
        <taxon>Populus</taxon>
    </lineage>
</organism>
<dbReference type="Proteomes" id="UP000309997">
    <property type="component" value="Unassembled WGS sequence"/>
</dbReference>
<accession>A0ACC4CQL6</accession>
<reference evidence="1 2" key="1">
    <citation type="journal article" date="2024" name="Plant Biotechnol. J.">
        <title>Genome and CRISPR/Cas9 system of a widespread forest tree (Populus alba) in the world.</title>
        <authorList>
            <person name="Liu Y.J."/>
            <person name="Jiang P.F."/>
            <person name="Han X.M."/>
            <person name="Li X.Y."/>
            <person name="Wang H.M."/>
            <person name="Wang Y.J."/>
            <person name="Wang X.X."/>
            <person name="Zeng Q.Y."/>
        </authorList>
    </citation>
    <scope>NUCLEOTIDE SEQUENCE [LARGE SCALE GENOMIC DNA]</scope>
    <source>
        <strain evidence="2">cv. PAL-ZL1</strain>
    </source>
</reference>
<name>A0ACC4CQL6_POPAL</name>
<sequence>MNMLQAMRKQLQRELIRKGFIPEDACLKLQYECSCSWYSPCMLSSLWLVCIQWRGAGSFHLKLESVLERLLVVLKFGMHVRNCSVIGPLPLLLLGTETVVAPAEDGSEEDDDNDDDSADGAESDEDGMETDGRLGTQHGILLVLQKGRDGDMSCGAEGFVPAMF</sequence>
<gene>
    <name evidence="1" type="ORF">D5086_004514</name>
</gene>
<keyword evidence="2" id="KW-1185">Reference proteome</keyword>